<feature type="transmembrane region" description="Helical" evidence="6">
    <location>
        <begin position="218"/>
        <end position="239"/>
    </location>
</feature>
<dbReference type="Proteomes" id="UP000800094">
    <property type="component" value="Unassembled WGS sequence"/>
</dbReference>
<comment type="subcellular location">
    <subcellularLocation>
        <location evidence="1">Membrane</location>
        <topology evidence="1">Multi-pass membrane protein</topology>
    </subcellularLocation>
</comment>
<feature type="transmembrane region" description="Helical" evidence="6">
    <location>
        <begin position="76"/>
        <end position="94"/>
    </location>
</feature>
<sequence length="294" mass="32938">MPLQSPRAPNSQDQVPQRETGICRHSPSAALNLGHPHESFFFGTFWVSIALILYSIQEYGVPSSGPWLVKALEVLFWMYAACVLLVAVFQYHVIFDEEKLPVVDAMPAWILPMYPLLVLGPLAAVLEYNQPRTAYTANTLVALGIQAPKVIPADYLGITSVPTGDLWKGIGVPAGIFIWLLAFWFFALSTVSVLFTLPHLHFTMNWWAFIFPNVGSKGIKGICSALTILLVAMWIFVALMNVRAVWRGDILWPGMDEDMEDVEGHGHDVEDEELRETERSGRGNRTPREDVTWV</sequence>
<feature type="compositionally biased region" description="Basic and acidic residues" evidence="5">
    <location>
        <begin position="276"/>
        <end position="294"/>
    </location>
</feature>
<evidence type="ECO:0000313" key="8">
    <source>
        <dbReference type="Proteomes" id="UP000800094"/>
    </source>
</evidence>
<evidence type="ECO:0000256" key="2">
    <source>
        <dbReference type="ARBA" id="ARBA00022692"/>
    </source>
</evidence>
<dbReference type="InterPro" id="IPR038665">
    <property type="entry name" value="Voltage-dep_anion_channel_sf"/>
</dbReference>
<feature type="region of interest" description="Disordered" evidence="5">
    <location>
        <begin position="262"/>
        <end position="294"/>
    </location>
</feature>
<keyword evidence="4 6" id="KW-0472">Membrane</keyword>
<feature type="transmembrane region" description="Helical" evidence="6">
    <location>
        <begin position="106"/>
        <end position="126"/>
    </location>
</feature>
<evidence type="ECO:0000256" key="4">
    <source>
        <dbReference type="ARBA" id="ARBA00023136"/>
    </source>
</evidence>
<feature type="transmembrane region" description="Helical" evidence="6">
    <location>
        <begin position="39"/>
        <end position="56"/>
    </location>
</feature>
<dbReference type="PANTHER" id="PTHR31162">
    <property type="entry name" value="MALIC ACID TRANSPORT PROTEIN-RELATED"/>
    <property type="match status" value="1"/>
</dbReference>
<dbReference type="GeneID" id="54584853"/>
<keyword evidence="3 6" id="KW-1133">Transmembrane helix</keyword>
<accession>A0A6A6IPB9</accession>
<evidence type="ECO:0000256" key="6">
    <source>
        <dbReference type="SAM" id="Phobius"/>
    </source>
</evidence>
<keyword evidence="8" id="KW-1185">Reference proteome</keyword>
<dbReference type="Pfam" id="PF03595">
    <property type="entry name" value="SLAC1"/>
    <property type="match status" value="1"/>
</dbReference>
<dbReference type="EMBL" id="ML987193">
    <property type="protein sequence ID" value="KAF2251440.1"/>
    <property type="molecule type" value="Genomic_DNA"/>
</dbReference>
<feature type="transmembrane region" description="Helical" evidence="6">
    <location>
        <begin position="176"/>
        <end position="198"/>
    </location>
</feature>
<dbReference type="RefSeq" id="XP_033686444.1">
    <property type="nucleotide sequence ID" value="XM_033831523.1"/>
</dbReference>
<dbReference type="PANTHER" id="PTHR31162:SF0">
    <property type="entry name" value="MALIC ACID TRANSPORT PROTEIN"/>
    <property type="match status" value="1"/>
</dbReference>
<evidence type="ECO:0000256" key="5">
    <source>
        <dbReference type="SAM" id="MobiDB-lite"/>
    </source>
</evidence>
<dbReference type="Gene3D" id="1.50.10.150">
    <property type="entry name" value="Voltage-dependent anion channel"/>
    <property type="match status" value="1"/>
</dbReference>
<evidence type="ECO:0000256" key="1">
    <source>
        <dbReference type="ARBA" id="ARBA00004141"/>
    </source>
</evidence>
<proteinExistence type="predicted"/>
<dbReference type="GO" id="GO:0015140">
    <property type="term" value="F:malate transmembrane transporter activity"/>
    <property type="evidence" value="ECO:0007669"/>
    <property type="project" value="InterPro"/>
</dbReference>
<evidence type="ECO:0000313" key="7">
    <source>
        <dbReference type="EMBL" id="KAF2251440.1"/>
    </source>
</evidence>
<dbReference type="OrthoDB" id="2901184at2759"/>
<organism evidence="7 8">
    <name type="scientific">Trematosphaeria pertusa</name>
    <dbReference type="NCBI Taxonomy" id="390896"/>
    <lineage>
        <taxon>Eukaryota</taxon>
        <taxon>Fungi</taxon>
        <taxon>Dikarya</taxon>
        <taxon>Ascomycota</taxon>
        <taxon>Pezizomycotina</taxon>
        <taxon>Dothideomycetes</taxon>
        <taxon>Pleosporomycetidae</taxon>
        <taxon>Pleosporales</taxon>
        <taxon>Massarineae</taxon>
        <taxon>Trematosphaeriaceae</taxon>
        <taxon>Trematosphaeria</taxon>
    </lineage>
</organism>
<dbReference type="InterPro" id="IPR004695">
    <property type="entry name" value="SLAC1/Mae1/Ssu1/TehA"/>
</dbReference>
<evidence type="ECO:0000256" key="3">
    <source>
        <dbReference type="ARBA" id="ARBA00022989"/>
    </source>
</evidence>
<dbReference type="AlphaFoldDB" id="A0A6A6IPB9"/>
<protein>
    <submittedName>
        <fullName evidence="7">Uncharacterized protein</fullName>
    </submittedName>
</protein>
<name>A0A6A6IPB9_9PLEO</name>
<reference evidence="7" key="1">
    <citation type="journal article" date="2020" name="Stud. Mycol.">
        <title>101 Dothideomycetes genomes: a test case for predicting lifestyles and emergence of pathogens.</title>
        <authorList>
            <person name="Haridas S."/>
            <person name="Albert R."/>
            <person name="Binder M."/>
            <person name="Bloem J."/>
            <person name="Labutti K."/>
            <person name="Salamov A."/>
            <person name="Andreopoulos B."/>
            <person name="Baker S."/>
            <person name="Barry K."/>
            <person name="Bills G."/>
            <person name="Bluhm B."/>
            <person name="Cannon C."/>
            <person name="Castanera R."/>
            <person name="Culley D."/>
            <person name="Daum C."/>
            <person name="Ezra D."/>
            <person name="Gonzalez J."/>
            <person name="Henrissat B."/>
            <person name="Kuo A."/>
            <person name="Liang C."/>
            <person name="Lipzen A."/>
            <person name="Lutzoni F."/>
            <person name="Magnuson J."/>
            <person name="Mondo S."/>
            <person name="Nolan M."/>
            <person name="Ohm R."/>
            <person name="Pangilinan J."/>
            <person name="Park H.-J."/>
            <person name="Ramirez L."/>
            <person name="Alfaro M."/>
            <person name="Sun H."/>
            <person name="Tritt A."/>
            <person name="Yoshinaga Y."/>
            <person name="Zwiers L.-H."/>
            <person name="Turgeon B."/>
            <person name="Goodwin S."/>
            <person name="Spatafora J."/>
            <person name="Crous P."/>
            <person name="Grigoriev I."/>
        </authorList>
    </citation>
    <scope>NUCLEOTIDE SEQUENCE</scope>
    <source>
        <strain evidence="7">CBS 122368</strain>
    </source>
</reference>
<dbReference type="GO" id="GO:0016020">
    <property type="term" value="C:membrane"/>
    <property type="evidence" value="ECO:0007669"/>
    <property type="project" value="UniProtKB-SubCell"/>
</dbReference>
<gene>
    <name evidence="7" type="ORF">BU26DRAFT_539760</name>
</gene>
<keyword evidence="2 6" id="KW-0812">Transmembrane</keyword>
<dbReference type="InterPro" id="IPR030185">
    <property type="entry name" value="Mae1"/>
</dbReference>